<evidence type="ECO:0000259" key="1">
    <source>
        <dbReference type="Pfam" id="PF01494"/>
    </source>
</evidence>
<dbReference type="InterPro" id="IPR002938">
    <property type="entry name" value="FAD-bd"/>
</dbReference>
<dbReference type="AlphaFoldDB" id="W0DGU7"/>
<gene>
    <name evidence="2" type="ORF">THITH_04260</name>
</gene>
<dbReference type="EMBL" id="CP007029">
    <property type="protein sequence ID" value="AHE97601.1"/>
    <property type="molecule type" value="Genomic_DNA"/>
</dbReference>
<name>W0DGU7_9GAMM</name>
<dbReference type="Pfam" id="PF01494">
    <property type="entry name" value="FAD_binding_3"/>
    <property type="match status" value="1"/>
</dbReference>
<organism evidence="2 3">
    <name type="scientific">Thioalkalivibrio paradoxus ARh 1</name>
    <dbReference type="NCBI Taxonomy" id="713585"/>
    <lineage>
        <taxon>Bacteria</taxon>
        <taxon>Pseudomonadati</taxon>
        <taxon>Pseudomonadota</taxon>
        <taxon>Gammaproteobacteria</taxon>
        <taxon>Chromatiales</taxon>
        <taxon>Ectothiorhodospiraceae</taxon>
        <taxon>Thioalkalivibrio</taxon>
    </lineage>
</organism>
<feature type="domain" description="FAD-binding" evidence="1">
    <location>
        <begin position="5"/>
        <end position="177"/>
    </location>
</feature>
<evidence type="ECO:0000313" key="3">
    <source>
        <dbReference type="Proteomes" id="UP000005289"/>
    </source>
</evidence>
<dbReference type="InterPro" id="IPR036188">
    <property type="entry name" value="FAD/NAD-bd_sf"/>
</dbReference>
<protein>
    <submittedName>
        <fullName evidence="2">Tryptophan halogenase</fullName>
    </submittedName>
</protein>
<reference evidence="2 3" key="1">
    <citation type="submission" date="2013-12" db="EMBL/GenBank/DDBJ databases">
        <authorList>
            <consortium name="DOE Joint Genome Institute"/>
            <person name="Muyzer G."/>
            <person name="Huntemann M."/>
            <person name="Han J."/>
            <person name="Chen A."/>
            <person name="Kyrpides N."/>
            <person name="Mavromatis K."/>
            <person name="Markowitz V."/>
            <person name="Palaniappan K."/>
            <person name="Ivanova N."/>
            <person name="Schaumberg A."/>
            <person name="Pati A."/>
            <person name="Liolios K."/>
            <person name="Nordberg H.P."/>
            <person name="Cantor M.N."/>
            <person name="Hua S.X."/>
            <person name="Woyke T."/>
        </authorList>
    </citation>
    <scope>NUCLEOTIDE SEQUENCE [LARGE SCALE GENOMIC DNA]</scope>
    <source>
        <strain evidence="2 3">ARh 1</strain>
    </source>
</reference>
<dbReference type="InterPro" id="IPR050816">
    <property type="entry name" value="Flavin-dep_Halogenase_NPB"/>
</dbReference>
<dbReference type="PANTHER" id="PTHR43747:SF1">
    <property type="entry name" value="SLR1998 PROTEIN"/>
    <property type="match status" value="1"/>
</dbReference>
<dbReference type="HOGENOM" id="CLU_024648_4_0_6"/>
<dbReference type="PRINTS" id="PR00420">
    <property type="entry name" value="RNGMNOXGNASE"/>
</dbReference>
<dbReference type="Proteomes" id="UP000005289">
    <property type="component" value="Chromosome"/>
</dbReference>
<accession>W0DGU7</accession>
<dbReference type="Gene3D" id="3.50.50.60">
    <property type="entry name" value="FAD/NAD(P)-binding domain"/>
    <property type="match status" value="1"/>
</dbReference>
<dbReference type="KEGG" id="tti:THITH_04260"/>
<proteinExistence type="predicted"/>
<dbReference type="Gene3D" id="3.30.9.100">
    <property type="match status" value="1"/>
</dbReference>
<evidence type="ECO:0000313" key="2">
    <source>
        <dbReference type="EMBL" id="AHE97601.1"/>
    </source>
</evidence>
<keyword evidence="3" id="KW-1185">Reference proteome</keyword>
<dbReference type="GO" id="GO:0071949">
    <property type="term" value="F:FAD binding"/>
    <property type="evidence" value="ECO:0007669"/>
    <property type="project" value="InterPro"/>
</dbReference>
<dbReference type="PANTHER" id="PTHR43747">
    <property type="entry name" value="FAD-BINDING PROTEIN"/>
    <property type="match status" value="1"/>
</dbReference>
<dbReference type="STRING" id="713585.THITH_04260"/>
<sequence>MPVRADVVVIGGGPSGSTAATMLASKGYEVALLDRQTHPRATVGESLLPQAWRFFDLLGVTDTITDAGFVVKSGGTVIWNDEINQIAFRDFGYTRPGLHVERDRFDWLLLDHARRQNVQVFEQVAVRNVDLDAPTGPRVRYSGADTGTGEIRCRFVVDASGQAAVLSRQMGTRVIDEDFRFVAMWGYFDDSRYVAGDGCAYPFERLREIPPTTLVTSLGDWGWSWHIPQRDTTSVGLILPLEQFKAAKVAGDRLEQYFLDTCTRTPYLGRLLEQARYRQGSLGVIRDYSYVPTRLTGPGYFIVGDAAAFVDPIFSLGVVLGMYSGHAAAWAIDRSLRQPENTEHNQGIYAQQFRGRYEVARAMALPGRDAGDTSLQRARRFMGFQPSREQELTYTAALLTTRARNFQAVADLDDAAVARWNKSRKLDAIRF</sequence>
<dbReference type="SUPFAM" id="SSF51905">
    <property type="entry name" value="FAD/NAD(P)-binding domain"/>
    <property type="match status" value="1"/>
</dbReference>